<dbReference type="GO" id="GO:0005975">
    <property type="term" value="P:carbohydrate metabolic process"/>
    <property type="evidence" value="ECO:0007669"/>
    <property type="project" value="InterPro"/>
</dbReference>
<sequence>MSGWRLPVLTYHAANVAGGDYLGNDHVALAADLAMFARAGWRIVPARWAAEQVACLADRDLRRCVALTCDDGTDLDLRDLDWPGVGRQRSFAGILAEAAGRFPALTPHLTSFVIADPQARAVMDRDCLHGRDWMREWWAEAGPHIEIGCHSWDHNHPALGTTGLDGMPRGDFFVVDNEARADFQIAQALDYIGARIAPARCALFAYPYGHANAFLREDWLPRRGPELGLLGAFGCQGEPAHAGSDRWELPRFVCGWHWKSAEELWALLASCA</sequence>
<evidence type="ECO:0000313" key="2">
    <source>
        <dbReference type="Proteomes" id="UP000029391"/>
    </source>
</evidence>
<dbReference type="InterPro" id="IPR011330">
    <property type="entry name" value="Glyco_hydro/deAcase_b/a-brl"/>
</dbReference>
<dbReference type="EMBL" id="AWXU01000014">
    <property type="protein sequence ID" value="KFN50840.1"/>
    <property type="molecule type" value="Genomic_DNA"/>
</dbReference>
<dbReference type="STRING" id="1121013.GCA_000426365_00242"/>
<name>A0A091C2I6_9GAMM</name>
<dbReference type="Gene3D" id="3.20.20.370">
    <property type="entry name" value="Glycoside hydrolase/deacetylase"/>
    <property type="match status" value="1"/>
</dbReference>
<dbReference type="AlphaFoldDB" id="A0A091C2I6"/>
<evidence type="ECO:0000313" key="1">
    <source>
        <dbReference type="EMBL" id="KFN50840.1"/>
    </source>
</evidence>
<gene>
    <name evidence="1" type="ORF">P873_00400</name>
</gene>
<reference evidence="1 2" key="1">
    <citation type="submission" date="2013-09" db="EMBL/GenBank/DDBJ databases">
        <title>Genome sequencing of Arenimonas composti.</title>
        <authorList>
            <person name="Chen F."/>
            <person name="Wang G."/>
        </authorList>
    </citation>
    <scope>NUCLEOTIDE SEQUENCE [LARGE SCALE GENOMIC DNA]</scope>
    <source>
        <strain evidence="1 2">TR7-09</strain>
    </source>
</reference>
<organism evidence="1 2">
    <name type="scientific">Arenimonas composti TR7-09 = DSM 18010</name>
    <dbReference type="NCBI Taxonomy" id="1121013"/>
    <lineage>
        <taxon>Bacteria</taxon>
        <taxon>Pseudomonadati</taxon>
        <taxon>Pseudomonadota</taxon>
        <taxon>Gammaproteobacteria</taxon>
        <taxon>Lysobacterales</taxon>
        <taxon>Lysobacteraceae</taxon>
        <taxon>Arenimonas</taxon>
    </lineage>
</organism>
<dbReference type="OrthoDB" id="5801420at2"/>
<comment type="caution">
    <text evidence="1">The sequence shown here is derived from an EMBL/GenBank/DDBJ whole genome shotgun (WGS) entry which is preliminary data.</text>
</comment>
<keyword evidence="2" id="KW-1185">Reference proteome</keyword>
<proteinExistence type="predicted"/>
<protein>
    <submittedName>
        <fullName evidence="1">Uncharacterized protein</fullName>
    </submittedName>
</protein>
<accession>A0A091C2I6</accession>
<dbReference type="Proteomes" id="UP000029391">
    <property type="component" value="Unassembled WGS sequence"/>
</dbReference>
<dbReference type="SUPFAM" id="SSF88713">
    <property type="entry name" value="Glycoside hydrolase/deacetylase"/>
    <property type="match status" value="1"/>
</dbReference>
<dbReference type="RefSeq" id="WP_026815800.1">
    <property type="nucleotide sequence ID" value="NZ_AUFF01000001.1"/>
</dbReference>